<evidence type="ECO:0000313" key="4">
    <source>
        <dbReference type="Proteomes" id="UP000199614"/>
    </source>
</evidence>
<dbReference type="AlphaFoldDB" id="A0A1I5EWF1"/>
<dbReference type="Pfam" id="PF13630">
    <property type="entry name" value="SdpI"/>
    <property type="match status" value="1"/>
</dbReference>
<keyword evidence="2" id="KW-1133">Transmembrane helix</keyword>
<proteinExistence type="predicted"/>
<dbReference type="Proteomes" id="UP000199614">
    <property type="component" value="Unassembled WGS sequence"/>
</dbReference>
<evidence type="ECO:0000256" key="2">
    <source>
        <dbReference type="SAM" id="Phobius"/>
    </source>
</evidence>
<reference evidence="3 4" key="1">
    <citation type="submission" date="2016-10" db="EMBL/GenBank/DDBJ databases">
        <authorList>
            <person name="de Groot N.N."/>
        </authorList>
    </citation>
    <scope>NUCLEOTIDE SEQUENCE [LARGE SCALE GENOMIC DNA]</scope>
    <source>
        <strain evidence="3 4">CGMCC 4.1877</strain>
    </source>
</reference>
<protein>
    <submittedName>
        <fullName evidence="3">SdpI/YhfL protein family protein</fullName>
    </submittedName>
</protein>
<organism evidence="3 4">
    <name type="scientific">Pseudonocardia ammonioxydans</name>
    <dbReference type="NCBI Taxonomy" id="260086"/>
    <lineage>
        <taxon>Bacteria</taxon>
        <taxon>Bacillati</taxon>
        <taxon>Actinomycetota</taxon>
        <taxon>Actinomycetes</taxon>
        <taxon>Pseudonocardiales</taxon>
        <taxon>Pseudonocardiaceae</taxon>
        <taxon>Pseudonocardia</taxon>
    </lineage>
</organism>
<dbReference type="InterPro" id="IPR025962">
    <property type="entry name" value="SdpI/YhfL"/>
</dbReference>
<feature type="transmembrane region" description="Helical" evidence="2">
    <location>
        <begin position="54"/>
        <end position="79"/>
    </location>
</feature>
<dbReference type="STRING" id="260086.SAMN05216207_103340"/>
<feature type="transmembrane region" description="Helical" evidence="2">
    <location>
        <begin position="88"/>
        <end position="110"/>
    </location>
</feature>
<accession>A0A1I5EWF1</accession>
<keyword evidence="4" id="KW-1185">Reference proteome</keyword>
<evidence type="ECO:0000313" key="3">
    <source>
        <dbReference type="EMBL" id="SFO15720.1"/>
    </source>
</evidence>
<evidence type="ECO:0000256" key="1">
    <source>
        <dbReference type="SAM" id="MobiDB-lite"/>
    </source>
</evidence>
<feature type="region of interest" description="Disordered" evidence="1">
    <location>
        <begin position="145"/>
        <end position="164"/>
    </location>
</feature>
<name>A0A1I5EWF1_PSUAM</name>
<keyword evidence="2" id="KW-0812">Transmembrane</keyword>
<gene>
    <name evidence="3" type="ORF">SAMN05216207_103340</name>
</gene>
<keyword evidence="2" id="KW-0472">Membrane</keyword>
<dbReference type="EMBL" id="FOUY01000033">
    <property type="protein sequence ID" value="SFO15720.1"/>
    <property type="molecule type" value="Genomic_DNA"/>
</dbReference>
<dbReference type="RefSeq" id="WP_093350780.1">
    <property type="nucleotide sequence ID" value="NZ_FOUY01000033.1"/>
</dbReference>
<sequence>MPTTLRLVLAALLLLAGAVLVVLAALGASGKLPRNRFAGVRTPASLRTADAFVLANRVAAGPLGAAGLVGLVGGSALFVTGRGGAMPWVLGGLALIGTVVLAGVGGSLGARAAEVTLAEQTAEPAPTCGGVCSGCDLVAGCRDATGTEPGSTPTAARRSGDAAG</sequence>